<dbReference type="Pfam" id="PF14064">
    <property type="entry name" value="HmuY"/>
    <property type="match status" value="1"/>
</dbReference>
<dbReference type="AlphaFoldDB" id="A0A2N0AFP3"/>
<reference evidence="1 2" key="1">
    <citation type="submission" date="2017-07" db="EMBL/GenBank/DDBJ databases">
        <title>Leptospira spp. isolated from tropical soils.</title>
        <authorList>
            <person name="Thibeaux R."/>
            <person name="Iraola G."/>
            <person name="Ferres I."/>
            <person name="Bierque E."/>
            <person name="Girault D."/>
            <person name="Soupe-Gilbert M.-E."/>
            <person name="Picardeau M."/>
            <person name="Goarant C."/>
        </authorList>
    </citation>
    <scope>NUCLEOTIDE SEQUENCE [LARGE SCALE GENOMIC DNA]</scope>
    <source>
        <strain evidence="1 2">FH2-B-A1</strain>
    </source>
</reference>
<dbReference type="CDD" id="cd12105">
    <property type="entry name" value="HmuY"/>
    <property type="match status" value="1"/>
</dbReference>
<keyword evidence="2" id="KW-1185">Reference proteome</keyword>
<dbReference type="InterPro" id="IPR025921">
    <property type="entry name" value="HmuY"/>
</dbReference>
<dbReference type="Proteomes" id="UP000232145">
    <property type="component" value="Unassembled WGS sequence"/>
</dbReference>
<protein>
    <submittedName>
        <fullName evidence="1">Heme-binding protein HmuY</fullName>
    </submittedName>
</protein>
<name>A0A2N0AFP3_9LEPT</name>
<evidence type="ECO:0000313" key="2">
    <source>
        <dbReference type="Proteomes" id="UP000232145"/>
    </source>
</evidence>
<evidence type="ECO:0000313" key="1">
    <source>
        <dbReference type="EMBL" id="PJZ83043.1"/>
    </source>
</evidence>
<comment type="caution">
    <text evidence="1">The sequence shown here is derived from an EMBL/GenBank/DDBJ whole genome shotgun (WGS) entry which is preliminary data.</text>
</comment>
<sequence length="227" mass="23812">MNLLHSLKLIRISEYLVFTIFIVNCSMKPKADDGSAAILFLLTGGNTNNTSCSVPTNAVSTTGSYITVVNASSACAWIYVSLKSDGVLVDSSSQWDVAFKRYNIASNGGTSGSGNGGVCNSGSTNFATTFNGSECTTVVDVRLSSAGGGPVSASSESINPVLAAPLDLNPMPAGYGTWYTYADTILTAKTNVYIVTGSEGSKYALQMLDYYSAAGTSGYPKFRWKKL</sequence>
<accession>A0A2N0AFP3</accession>
<dbReference type="OrthoDB" id="325449at2"/>
<proteinExistence type="predicted"/>
<gene>
    <name evidence="1" type="ORF">CH364_18405</name>
</gene>
<organism evidence="1 2">
    <name type="scientific">Leptospira harrisiae</name>
    <dbReference type="NCBI Taxonomy" id="2023189"/>
    <lineage>
        <taxon>Bacteria</taxon>
        <taxon>Pseudomonadati</taxon>
        <taxon>Spirochaetota</taxon>
        <taxon>Spirochaetia</taxon>
        <taxon>Leptospirales</taxon>
        <taxon>Leptospiraceae</taxon>
        <taxon>Leptospira</taxon>
    </lineage>
</organism>
<dbReference type="EMBL" id="NPDX01000008">
    <property type="protein sequence ID" value="PJZ83043.1"/>
    <property type="molecule type" value="Genomic_DNA"/>
</dbReference>